<dbReference type="Pfam" id="PF12833">
    <property type="entry name" value="HTH_18"/>
    <property type="match status" value="1"/>
</dbReference>
<dbReference type="InterPro" id="IPR035418">
    <property type="entry name" value="AraC-bd_2"/>
</dbReference>
<keyword evidence="3" id="KW-0804">Transcription</keyword>
<dbReference type="InterPro" id="IPR050204">
    <property type="entry name" value="AraC_XylS_family_regulators"/>
</dbReference>
<dbReference type="InterPro" id="IPR020449">
    <property type="entry name" value="Tscrpt_reg_AraC-type_HTH"/>
</dbReference>
<keyword evidence="5" id="KW-1185">Reference proteome</keyword>
<dbReference type="Gene3D" id="1.10.10.60">
    <property type="entry name" value="Homeodomain-like"/>
    <property type="match status" value="1"/>
</dbReference>
<proteinExistence type="predicted"/>
<dbReference type="Proteomes" id="UP000231791">
    <property type="component" value="Chromosome"/>
</dbReference>
<dbReference type="EMBL" id="CP024985">
    <property type="protein sequence ID" value="ATZ25313.1"/>
    <property type="molecule type" value="Genomic_DNA"/>
</dbReference>
<dbReference type="PANTHER" id="PTHR46796:SF6">
    <property type="entry name" value="ARAC SUBFAMILY"/>
    <property type="match status" value="1"/>
</dbReference>
<accession>A0A2K8PHR9</accession>
<dbReference type="SUPFAM" id="SSF46689">
    <property type="entry name" value="Homeodomain-like"/>
    <property type="match status" value="1"/>
</dbReference>
<dbReference type="PRINTS" id="PR00032">
    <property type="entry name" value="HTHARAC"/>
</dbReference>
<protein>
    <submittedName>
        <fullName evidence="4">Transcriptional activator NphR</fullName>
    </submittedName>
</protein>
<evidence type="ECO:0000256" key="2">
    <source>
        <dbReference type="ARBA" id="ARBA00023125"/>
    </source>
</evidence>
<dbReference type="GO" id="GO:0003700">
    <property type="term" value="F:DNA-binding transcription factor activity"/>
    <property type="evidence" value="ECO:0007669"/>
    <property type="project" value="InterPro"/>
</dbReference>
<keyword evidence="1" id="KW-0805">Transcription regulation</keyword>
<dbReference type="AlphaFoldDB" id="A0A2K8PHR9"/>
<organism evidence="4 5">
    <name type="scientific">Streptomyces lavendulae subsp. lavendulae</name>
    <dbReference type="NCBI Taxonomy" id="58340"/>
    <lineage>
        <taxon>Bacteria</taxon>
        <taxon>Bacillati</taxon>
        <taxon>Actinomycetota</taxon>
        <taxon>Actinomycetes</taxon>
        <taxon>Kitasatosporales</taxon>
        <taxon>Streptomycetaceae</taxon>
        <taxon>Streptomyces</taxon>
    </lineage>
</organism>
<dbReference type="Pfam" id="PF14525">
    <property type="entry name" value="AraC_binding_2"/>
    <property type="match status" value="1"/>
</dbReference>
<dbReference type="RefSeq" id="WP_030239261.1">
    <property type="nucleotide sequence ID" value="NZ_CP024985.1"/>
</dbReference>
<dbReference type="PROSITE" id="PS01124">
    <property type="entry name" value="HTH_ARAC_FAMILY_2"/>
    <property type="match status" value="1"/>
</dbReference>
<dbReference type="GO" id="GO:0043565">
    <property type="term" value="F:sequence-specific DNA binding"/>
    <property type="evidence" value="ECO:0007669"/>
    <property type="project" value="InterPro"/>
</dbReference>
<evidence type="ECO:0000256" key="1">
    <source>
        <dbReference type="ARBA" id="ARBA00023015"/>
    </source>
</evidence>
<dbReference type="InterPro" id="IPR018060">
    <property type="entry name" value="HTH_AraC"/>
</dbReference>
<dbReference type="PANTHER" id="PTHR46796">
    <property type="entry name" value="HTH-TYPE TRANSCRIPTIONAL ACTIVATOR RHAS-RELATED"/>
    <property type="match status" value="1"/>
</dbReference>
<sequence length="326" mass="35258">MRAAMSSAAVAPRDRFDWFTDVVARSLAPTALRCEDPGGFRADAAVLDLGPVQVSTFAYAPLRSRRTPELIRRGDPEQYQLALVTGGPMWIAQERAGSGPVSGDLLLWDTSHPYEAGAPGDDGAVVRAVVLQIPRTALPLHPDRVDRLLAQRIPAGRGTGAVLAQFLGSVDAHAQGCGERELAHLGSAALRLAAACLAERLDVYDDLPAEARDEVLLRQIDAFIEHNLGDPELTPGMVAARHHISLRRLHLLFQGRPEGVAASIRRRRLEACRADLLRPGPAGRPIHAIAARWGFTSAAVFSRAFRRAYGTSPSECRRSAPPTRHP</sequence>
<dbReference type="InterPro" id="IPR009057">
    <property type="entry name" value="Homeodomain-like_sf"/>
</dbReference>
<dbReference type="SMART" id="SM00342">
    <property type="entry name" value="HTH_ARAC"/>
    <property type="match status" value="1"/>
</dbReference>
<name>A0A2K8PHR9_STRLA</name>
<reference evidence="4 5" key="1">
    <citation type="submission" date="2017-11" db="EMBL/GenBank/DDBJ databases">
        <title>Complete genome sequence of Streptomyces lavendulae subsp. lavendulae CCM 3239 (formerly 'Streptomyces aureofaciens CCM 3239'), the producer of the angucycline-type antibiotic auricin.</title>
        <authorList>
            <person name="Busche T."/>
            <person name="Novakova R."/>
            <person name="Al'Dilaimi A."/>
            <person name="Homerova D."/>
            <person name="Feckova L."/>
            <person name="Rezuchova B."/>
            <person name="Mingyar E."/>
            <person name="Csolleiova D."/>
            <person name="Bekeova C."/>
            <person name="Winkler A."/>
            <person name="Sevcikova B."/>
            <person name="Kalinowski J."/>
            <person name="Kormanec J."/>
            <person name="Ruckert C."/>
        </authorList>
    </citation>
    <scope>NUCLEOTIDE SEQUENCE [LARGE SCALE GENOMIC DNA]</scope>
    <source>
        <strain evidence="4 5">CCM 3239</strain>
    </source>
</reference>
<evidence type="ECO:0000256" key="3">
    <source>
        <dbReference type="ARBA" id="ARBA00023163"/>
    </source>
</evidence>
<evidence type="ECO:0000313" key="5">
    <source>
        <dbReference type="Proteomes" id="UP000231791"/>
    </source>
</evidence>
<dbReference type="GeneID" id="49384507"/>
<dbReference type="KEGG" id="slx:SLAV_17315"/>
<evidence type="ECO:0000313" key="4">
    <source>
        <dbReference type="EMBL" id="ATZ25313.1"/>
    </source>
</evidence>
<gene>
    <name evidence="4" type="primary">nphR2</name>
    <name evidence="4" type="ORF">SLAV_17315</name>
</gene>
<keyword evidence="2" id="KW-0238">DNA-binding</keyword>